<dbReference type="EMBL" id="JAMSHJ010000001">
    <property type="protein sequence ID" value="KAI5445973.1"/>
    <property type="molecule type" value="Genomic_DNA"/>
</dbReference>
<feature type="transmembrane region" description="Helical" evidence="2">
    <location>
        <begin position="179"/>
        <end position="198"/>
    </location>
</feature>
<dbReference type="Gramene" id="Psat1g145480.1">
    <property type="protein sequence ID" value="Psat1g145480.1.cds"/>
    <property type="gene ID" value="Psat1g145480"/>
</dbReference>
<dbReference type="Gramene" id="Psat01G0398900-T1">
    <property type="protein sequence ID" value="KAI5445973.1"/>
    <property type="gene ID" value="KIW84_013989"/>
</dbReference>
<evidence type="ECO:0000256" key="1">
    <source>
        <dbReference type="SAM" id="MobiDB-lite"/>
    </source>
</evidence>
<comment type="caution">
    <text evidence="3">The sequence shown here is derived from an EMBL/GenBank/DDBJ whole genome shotgun (WGS) entry which is preliminary data.</text>
</comment>
<feature type="region of interest" description="Disordered" evidence="1">
    <location>
        <begin position="208"/>
        <end position="250"/>
    </location>
</feature>
<protein>
    <recommendedName>
        <fullName evidence="5">Transmembrane protein</fullName>
    </recommendedName>
</protein>
<feature type="transmembrane region" description="Helical" evidence="2">
    <location>
        <begin position="148"/>
        <end position="167"/>
    </location>
</feature>
<feature type="compositionally biased region" description="Low complexity" evidence="1">
    <location>
        <begin position="10"/>
        <end position="31"/>
    </location>
</feature>
<feature type="region of interest" description="Disordered" evidence="1">
    <location>
        <begin position="110"/>
        <end position="135"/>
    </location>
</feature>
<name>A0A9D5BLN5_PEA</name>
<sequence>MAENLPETVSLSSQPSPSHPSSSSSSSQKSPQDPPQPLAPELSSFPQFPGGYYQMFHGMHPALIPGLNAPQIEEHANRGAGIYAVPVNPFDRHVTGLPYTTLIPLTYRTPTPSSEAAAAGENQGQAAQHPQQQQAAPQRQVVVRRFQIAFQIDLLLMLKLAAVIFLFNQDGSRQRLVVLVLFAVLVYLYQTGALTPIIRWLSQNMQRAAAPPRPPRPAARAENVPPARLEGDNAAPAEGQPEAAIGNQPTNEADRAIENENGAEADRGNGGNQWWGIVKEIKMIVFGFITSLLPGFHNHMD</sequence>
<dbReference type="Proteomes" id="UP001058974">
    <property type="component" value="Chromosome 1"/>
</dbReference>
<keyword evidence="2" id="KW-1133">Transmembrane helix</keyword>
<dbReference type="Gramene" id="PSAT_LOCUS5032_t1">
    <property type="protein sequence ID" value="CAL5184555.1"/>
    <property type="gene ID" value="PSAT_LOCUS5032"/>
</dbReference>
<dbReference type="GO" id="GO:0005783">
    <property type="term" value="C:endoplasmic reticulum"/>
    <property type="evidence" value="ECO:0007669"/>
    <property type="project" value="EnsemblPlants"/>
</dbReference>
<keyword evidence="2" id="KW-0812">Transmembrane</keyword>
<dbReference type="OrthoDB" id="21589at2759"/>
<evidence type="ECO:0000313" key="4">
    <source>
        <dbReference type="Proteomes" id="UP001058974"/>
    </source>
</evidence>
<proteinExistence type="predicted"/>
<evidence type="ECO:0008006" key="5">
    <source>
        <dbReference type="Google" id="ProtNLM"/>
    </source>
</evidence>
<organism evidence="3 4">
    <name type="scientific">Pisum sativum</name>
    <name type="common">Garden pea</name>
    <name type="synonym">Lathyrus oleraceus</name>
    <dbReference type="NCBI Taxonomy" id="3888"/>
    <lineage>
        <taxon>Eukaryota</taxon>
        <taxon>Viridiplantae</taxon>
        <taxon>Streptophyta</taxon>
        <taxon>Embryophyta</taxon>
        <taxon>Tracheophyta</taxon>
        <taxon>Spermatophyta</taxon>
        <taxon>Magnoliopsida</taxon>
        <taxon>eudicotyledons</taxon>
        <taxon>Gunneridae</taxon>
        <taxon>Pentapetalae</taxon>
        <taxon>rosids</taxon>
        <taxon>fabids</taxon>
        <taxon>Fabales</taxon>
        <taxon>Fabaceae</taxon>
        <taxon>Papilionoideae</taxon>
        <taxon>50 kb inversion clade</taxon>
        <taxon>NPAAA clade</taxon>
        <taxon>Hologalegina</taxon>
        <taxon>IRL clade</taxon>
        <taxon>Fabeae</taxon>
        <taxon>Lathyrus</taxon>
    </lineage>
</organism>
<reference evidence="3 4" key="1">
    <citation type="journal article" date="2022" name="Nat. Genet.">
        <title>Improved pea reference genome and pan-genome highlight genomic features and evolutionary characteristics.</title>
        <authorList>
            <person name="Yang T."/>
            <person name="Liu R."/>
            <person name="Luo Y."/>
            <person name="Hu S."/>
            <person name="Wang D."/>
            <person name="Wang C."/>
            <person name="Pandey M.K."/>
            <person name="Ge S."/>
            <person name="Xu Q."/>
            <person name="Li N."/>
            <person name="Li G."/>
            <person name="Huang Y."/>
            <person name="Saxena R.K."/>
            <person name="Ji Y."/>
            <person name="Li M."/>
            <person name="Yan X."/>
            <person name="He Y."/>
            <person name="Liu Y."/>
            <person name="Wang X."/>
            <person name="Xiang C."/>
            <person name="Varshney R.K."/>
            <person name="Ding H."/>
            <person name="Gao S."/>
            <person name="Zong X."/>
        </authorList>
    </citation>
    <scope>NUCLEOTIDE SEQUENCE [LARGE SCALE GENOMIC DNA]</scope>
    <source>
        <strain evidence="3 4">cv. Zhongwan 6</strain>
    </source>
</reference>
<evidence type="ECO:0000256" key="2">
    <source>
        <dbReference type="SAM" id="Phobius"/>
    </source>
</evidence>
<gene>
    <name evidence="3" type="ORF">KIW84_013989</name>
</gene>
<feature type="region of interest" description="Disordered" evidence="1">
    <location>
        <begin position="1"/>
        <end position="44"/>
    </location>
</feature>
<dbReference type="AlphaFoldDB" id="A0A9D5BLN5"/>
<keyword evidence="2" id="KW-0472">Membrane</keyword>
<dbReference type="GO" id="GO:0036503">
    <property type="term" value="P:ERAD pathway"/>
    <property type="evidence" value="ECO:0007669"/>
    <property type="project" value="EnsemblPlants"/>
</dbReference>
<dbReference type="PANTHER" id="PTHR36787">
    <property type="entry name" value="TRANSMEMBRANE PROTEIN"/>
    <property type="match status" value="1"/>
</dbReference>
<feature type="compositionally biased region" description="Low complexity" evidence="1">
    <location>
        <begin position="115"/>
        <end position="135"/>
    </location>
</feature>
<accession>A0A9D5BLN5</accession>
<feature type="compositionally biased region" description="Low complexity" evidence="1">
    <location>
        <begin position="218"/>
        <end position="228"/>
    </location>
</feature>
<evidence type="ECO:0000313" key="3">
    <source>
        <dbReference type="EMBL" id="KAI5445973.1"/>
    </source>
</evidence>
<keyword evidence="4" id="KW-1185">Reference proteome</keyword>